<name>A0A392M8B8_9FABA</name>
<proteinExistence type="predicted"/>
<sequence length="88" mass="10307">MSELLYRAQPYINYEEKLLSDKVKRAETYGKKDEKNRDEKTKKGPHGAYSEYTSLNTSREKILQECISTEFAEAEIRFPREIKEGPNS</sequence>
<gene>
    <name evidence="2" type="ORF">A2U01_0004548</name>
</gene>
<evidence type="ECO:0000313" key="3">
    <source>
        <dbReference type="Proteomes" id="UP000265520"/>
    </source>
</evidence>
<dbReference type="Proteomes" id="UP000265520">
    <property type="component" value="Unassembled WGS sequence"/>
</dbReference>
<reference evidence="2 3" key="1">
    <citation type="journal article" date="2018" name="Front. Plant Sci.">
        <title>Red Clover (Trifolium pratense) and Zigzag Clover (T. medium) - A Picture of Genomic Similarities and Differences.</title>
        <authorList>
            <person name="Dluhosova J."/>
            <person name="Istvanek J."/>
            <person name="Nedelnik J."/>
            <person name="Repkova J."/>
        </authorList>
    </citation>
    <scope>NUCLEOTIDE SEQUENCE [LARGE SCALE GENOMIC DNA]</scope>
    <source>
        <strain evidence="3">cv. 10/8</strain>
        <tissue evidence="2">Leaf</tissue>
    </source>
</reference>
<comment type="caution">
    <text evidence="2">The sequence shown here is derived from an EMBL/GenBank/DDBJ whole genome shotgun (WGS) entry which is preliminary data.</text>
</comment>
<organism evidence="2 3">
    <name type="scientific">Trifolium medium</name>
    <dbReference type="NCBI Taxonomy" id="97028"/>
    <lineage>
        <taxon>Eukaryota</taxon>
        <taxon>Viridiplantae</taxon>
        <taxon>Streptophyta</taxon>
        <taxon>Embryophyta</taxon>
        <taxon>Tracheophyta</taxon>
        <taxon>Spermatophyta</taxon>
        <taxon>Magnoliopsida</taxon>
        <taxon>eudicotyledons</taxon>
        <taxon>Gunneridae</taxon>
        <taxon>Pentapetalae</taxon>
        <taxon>rosids</taxon>
        <taxon>fabids</taxon>
        <taxon>Fabales</taxon>
        <taxon>Fabaceae</taxon>
        <taxon>Papilionoideae</taxon>
        <taxon>50 kb inversion clade</taxon>
        <taxon>NPAAA clade</taxon>
        <taxon>Hologalegina</taxon>
        <taxon>IRL clade</taxon>
        <taxon>Trifolieae</taxon>
        <taxon>Trifolium</taxon>
    </lineage>
</organism>
<feature type="region of interest" description="Disordered" evidence="1">
    <location>
        <begin position="26"/>
        <end position="55"/>
    </location>
</feature>
<evidence type="ECO:0000256" key="1">
    <source>
        <dbReference type="SAM" id="MobiDB-lite"/>
    </source>
</evidence>
<keyword evidence="3" id="KW-1185">Reference proteome</keyword>
<protein>
    <submittedName>
        <fullName evidence="2">Uncharacterized protein</fullName>
    </submittedName>
</protein>
<feature type="compositionally biased region" description="Basic and acidic residues" evidence="1">
    <location>
        <begin position="26"/>
        <end position="42"/>
    </location>
</feature>
<dbReference type="EMBL" id="LXQA010005645">
    <property type="protein sequence ID" value="MCH83722.1"/>
    <property type="molecule type" value="Genomic_DNA"/>
</dbReference>
<evidence type="ECO:0000313" key="2">
    <source>
        <dbReference type="EMBL" id="MCH83722.1"/>
    </source>
</evidence>
<dbReference type="AlphaFoldDB" id="A0A392M8B8"/>
<accession>A0A392M8B8</accession>